<organism evidence="3 4">
    <name type="scientific">Brachybacterium sacelli</name>
    <dbReference type="NCBI Taxonomy" id="173364"/>
    <lineage>
        <taxon>Bacteria</taxon>
        <taxon>Bacillati</taxon>
        <taxon>Actinomycetota</taxon>
        <taxon>Actinomycetes</taxon>
        <taxon>Micrococcales</taxon>
        <taxon>Dermabacteraceae</taxon>
        <taxon>Brachybacterium</taxon>
    </lineage>
</organism>
<dbReference type="InterPro" id="IPR036291">
    <property type="entry name" value="NAD(P)-bd_dom_sf"/>
</dbReference>
<reference evidence="3 4" key="1">
    <citation type="submission" date="2021-03" db="EMBL/GenBank/DDBJ databases">
        <title>Sequencing the genomes of 1000 actinobacteria strains.</title>
        <authorList>
            <person name="Klenk H.-P."/>
        </authorList>
    </citation>
    <scope>NUCLEOTIDE SEQUENCE [LARGE SCALE GENOMIC DNA]</scope>
    <source>
        <strain evidence="3 4">DSM 14566</strain>
    </source>
</reference>
<evidence type="ECO:0000313" key="3">
    <source>
        <dbReference type="EMBL" id="MBP2382313.1"/>
    </source>
</evidence>
<evidence type="ECO:0000313" key="4">
    <source>
        <dbReference type="Proteomes" id="UP001519290"/>
    </source>
</evidence>
<name>A0ABS4X254_9MICO</name>
<dbReference type="SUPFAM" id="SSF51735">
    <property type="entry name" value="NAD(P)-binding Rossmann-fold domains"/>
    <property type="match status" value="1"/>
</dbReference>
<dbReference type="RefSeq" id="WP_209902081.1">
    <property type="nucleotide sequence ID" value="NZ_BAAAJW010000003.1"/>
</dbReference>
<evidence type="ECO:0000259" key="2">
    <source>
        <dbReference type="Pfam" id="PF13460"/>
    </source>
</evidence>
<dbReference type="Gene3D" id="3.40.50.720">
    <property type="entry name" value="NAD(P)-binding Rossmann-like Domain"/>
    <property type="match status" value="1"/>
</dbReference>
<protein>
    <submittedName>
        <fullName evidence="3">Nucleoside-diphosphate-sugar epimerase</fullName>
    </submittedName>
</protein>
<gene>
    <name evidence="3" type="ORF">JOF43_002270</name>
</gene>
<feature type="domain" description="NAD(P)-binding" evidence="2">
    <location>
        <begin position="8"/>
        <end position="106"/>
    </location>
</feature>
<feature type="region of interest" description="Disordered" evidence="1">
    <location>
        <begin position="309"/>
        <end position="330"/>
    </location>
</feature>
<evidence type="ECO:0000256" key="1">
    <source>
        <dbReference type="SAM" id="MobiDB-lite"/>
    </source>
</evidence>
<accession>A0ABS4X254</accession>
<proteinExistence type="predicted"/>
<sequence length="330" mass="35103">MHHLVIGEGQIGRALIERTLADGDTVTVLRRTPQQLAPGVRRVTGDVLDPSALAEASEGAEAIHAGFHSVYDARVWRRELPPRERAVLDVAAERGVPVVFPESLYGFQGEASDLTEGAAPSPRDAKGEVRIDLLAQRRAHPARTLSVVASDLIGPTAVGTGSAVASALLIEPALARSRPIIFGDPAAPHTLTHIPDLAAAMLHTARHAERLTAAAGDAVLHAPSAPARTQRELLTEIAALTGHRPRRPLRVPRLAVRAAASVNTFARELHGISGLWYAPCVMRPGILELEESLVPTNWEEAVRQTVERARSAQEADVQKGSGAAPVSVQP</sequence>
<dbReference type="Proteomes" id="UP001519290">
    <property type="component" value="Unassembled WGS sequence"/>
</dbReference>
<dbReference type="InterPro" id="IPR016040">
    <property type="entry name" value="NAD(P)-bd_dom"/>
</dbReference>
<dbReference type="EMBL" id="JAGIOD010000001">
    <property type="protein sequence ID" value="MBP2382313.1"/>
    <property type="molecule type" value="Genomic_DNA"/>
</dbReference>
<comment type="caution">
    <text evidence="3">The sequence shown here is derived from an EMBL/GenBank/DDBJ whole genome shotgun (WGS) entry which is preliminary data.</text>
</comment>
<keyword evidence="4" id="KW-1185">Reference proteome</keyword>
<dbReference type="Pfam" id="PF13460">
    <property type="entry name" value="NAD_binding_10"/>
    <property type="match status" value="1"/>
</dbReference>